<sequence length="120" mass="14204">MAYSYTINLNTLVDVHEIYKVINNTNQLNYQWIIFMSSKQFNNSLGFNIKNNSTIINCRMFNNRLSLISSKEFDFDIVVKMLLDKLKIFKSDINNIEAKYIFFNMKEKKYNNIILAVPVL</sequence>
<accession>M1PCA8</accession>
<keyword evidence="2" id="KW-1185">Reference proteome</keyword>
<evidence type="ECO:0000313" key="1">
    <source>
        <dbReference type="EMBL" id="AGF85599.1"/>
    </source>
</evidence>
<evidence type="ECO:0000313" key="2">
    <source>
        <dbReference type="Proteomes" id="UP000241071"/>
    </source>
</evidence>
<reference evidence="1 2" key="1">
    <citation type="submission" date="2012-10" db="EMBL/GenBank/DDBJ databases">
        <title>Complete genome sequence of Moumouvirus goulette.</title>
        <authorList>
            <person name="Fournous G."/>
            <person name="Bougalmi M."/>
            <person name="Colson P."/>
        </authorList>
    </citation>
    <scope>NUCLEOTIDE SEQUENCE [LARGE SCALE GENOMIC DNA]</scope>
</reference>
<dbReference type="Proteomes" id="UP000241071">
    <property type="component" value="Segment"/>
</dbReference>
<proteinExistence type="predicted"/>
<name>M1PCA8_9VIRU</name>
<dbReference type="EMBL" id="KC008572">
    <property type="protein sequence ID" value="AGF85599.1"/>
    <property type="molecule type" value="Genomic_DNA"/>
</dbReference>
<protein>
    <submittedName>
        <fullName evidence="1">Uncharacterized protein</fullName>
    </submittedName>
</protein>
<gene>
    <name evidence="1" type="ORF">glt_00794</name>
</gene>
<organism evidence="1 2">
    <name type="scientific">Moumouvirus goulette</name>
    <dbReference type="NCBI Taxonomy" id="1247379"/>
    <lineage>
        <taxon>Viruses</taxon>
        <taxon>Varidnaviria</taxon>
        <taxon>Bamfordvirae</taxon>
        <taxon>Nucleocytoviricota</taxon>
        <taxon>Megaviricetes</taxon>
        <taxon>Imitervirales</taxon>
        <taxon>Mimiviridae</taxon>
        <taxon>Megamimivirinae</taxon>
        <taxon>Moumouvirus</taxon>
        <taxon>Moumouvirus goulettemassiliense</taxon>
    </lineage>
</organism>